<reference evidence="2" key="1">
    <citation type="submission" date="2015-07" db="EMBL/GenBank/DDBJ databases">
        <title>MeaNS - Measles Nucleotide Surveillance Program.</title>
        <authorList>
            <person name="Tran T."/>
            <person name="Druce J."/>
        </authorList>
    </citation>
    <scope>NUCLEOTIDE SEQUENCE</scope>
    <source>
        <strain evidence="2">UCB-OBI-ISO-001</strain>
        <tissue evidence="2">Gonad</tissue>
    </source>
</reference>
<evidence type="ECO:0000256" key="1">
    <source>
        <dbReference type="SAM" id="Phobius"/>
    </source>
</evidence>
<dbReference type="OrthoDB" id="6252479at2759"/>
<keyword evidence="1" id="KW-1133">Transmembrane helix</keyword>
<dbReference type="EMBL" id="KQ416788">
    <property type="protein sequence ID" value="KOF95169.1"/>
    <property type="molecule type" value="Genomic_DNA"/>
</dbReference>
<evidence type="ECO:0000313" key="2">
    <source>
        <dbReference type="EMBL" id="KOF95169.1"/>
    </source>
</evidence>
<proteinExistence type="predicted"/>
<feature type="transmembrane region" description="Helical" evidence="1">
    <location>
        <begin position="6"/>
        <end position="27"/>
    </location>
</feature>
<sequence length="188" mass="21562">MTWIIIIVAAAVILSVAIVVSITLCVFRCINHFNNSSAEKNNPKFLSRTEMRQILYQTNNPVAITRNAEEIFSRNLQSINPKSPYYPEMEQSANEWKFSTTPRRLPPVPQIYNKQISDESCEQGDNSGIVTSNNLSDTLPSQRDHCRGWSEGDIKNHISEYSNYTPNIPPILKDEHEQDTYLEPIYKK</sequence>
<organism evidence="2">
    <name type="scientific">Octopus bimaculoides</name>
    <name type="common">California two-spotted octopus</name>
    <dbReference type="NCBI Taxonomy" id="37653"/>
    <lineage>
        <taxon>Eukaryota</taxon>
        <taxon>Metazoa</taxon>
        <taxon>Spiralia</taxon>
        <taxon>Lophotrochozoa</taxon>
        <taxon>Mollusca</taxon>
        <taxon>Cephalopoda</taxon>
        <taxon>Coleoidea</taxon>
        <taxon>Octopodiformes</taxon>
        <taxon>Octopoda</taxon>
        <taxon>Incirrata</taxon>
        <taxon>Octopodidae</taxon>
        <taxon>Octopus</taxon>
    </lineage>
</organism>
<name>A0A0L8I171_OCTBM</name>
<gene>
    <name evidence="2" type="ORF">OCBIM_22039325mg</name>
</gene>
<accession>A0A0L8I171</accession>
<keyword evidence="1" id="KW-0472">Membrane</keyword>
<keyword evidence="1" id="KW-0812">Transmembrane</keyword>
<protein>
    <submittedName>
        <fullName evidence="2">Uncharacterized protein</fullName>
    </submittedName>
</protein>
<dbReference type="AlphaFoldDB" id="A0A0L8I171"/>